<dbReference type="RefSeq" id="WP_054409757.1">
    <property type="nucleotide sequence ID" value="NZ_FOYA01000010.1"/>
</dbReference>
<sequence length="505" mass="55274">MKQYIYAAALLVANVALYAQGDLNTAADAVRYSLDNTTGTARFRGLGGAMGAVGGDLSAMSVNPAGSAIFNYNTGTATGAVYNVKNKANYYGTHTTDKDSSVDMAQVGGVFVFNNANENAFLQKFTLGFNYENSNSFENSLYMAGTSPNSIDQYFLGYANGRGGRPAVSLNTLNTGNYNYMTFAEQQAYLGYNAYVFNPTTDGSNTPYVTNMPQTGNYAQQSRIQNTGYNGKIALNFATQFKQSVYLGINLNIHVTNYVNNISFYEDTNNLSSGGMQELQFDNRRYTYGGGFSLDLGGIVKITEQLRAGLAWKSPTWLRLQDEITQSLYAYCPECDASTSNGNIILDPGMTYILDDYTVRSPGKWTGSLAYIFGKSGLVSVDYALQDFSNTRFSSSRYGYINDELSQTLDMAGELRVGTEWRVKNFSFRGGYRFAQSPYKNGTTVGDLQGYSGGVGISFGDSKLDLAYSWYRRDADVSLLQQGTVDAARVQSTNNNIVLSYTIDL</sequence>
<evidence type="ECO:0000256" key="1">
    <source>
        <dbReference type="SAM" id="SignalP"/>
    </source>
</evidence>
<dbReference type="SUPFAM" id="SSF56935">
    <property type="entry name" value="Porins"/>
    <property type="match status" value="1"/>
</dbReference>
<evidence type="ECO:0000313" key="3">
    <source>
        <dbReference type="Proteomes" id="UP000037755"/>
    </source>
</evidence>
<evidence type="ECO:0008006" key="4">
    <source>
        <dbReference type="Google" id="ProtNLM"/>
    </source>
</evidence>
<feature type="chain" id="PRO_5005818334" description="Transporter" evidence="1">
    <location>
        <begin position="22"/>
        <end position="505"/>
    </location>
</feature>
<keyword evidence="3" id="KW-1185">Reference proteome</keyword>
<dbReference type="Proteomes" id="UP000037755">
    <property type="component" value="Unassembled WGS sequence"/>
</dbReference>
<dbReference type="AlphaFoldDB" id="A0A0M8MFU7"/>
<comment type="caution">
    <text evidence="2">The sequence shown here is derived from an EMBL/GenBank/DDBJ whole genome shotgun (WGS) entry which is preliminary data.</text>
</comment>
<evidence type="ECO:0000313" key="2">
    <source>
        <dbReference type="EMBL" id="KOS08014.1"/>
    </source>
</evidence>
<name>A0A0M8MFU7_9FLAO</name>
<dbReference type="OrthoDB" id="9765571at2"/>
<dbReference type="STRING" id="1202724.AM493_19630"/>
<gene>
    <name evidence="2" type="ORF">AM493_19630</name>
</gene>
<dbReference type="PATRIC" id="fig|1202724.3.peg.4065"/>
<organism evidence="2 3">
    <name type="scientific">Flavobacterium akiainvivens</name>
    <dbReference type="NCBI Taxonomy" id="1202724"/>
    <lineage>
        <taxon>Bacteria</taxon>
        <taxon>Pseudomonadati</taxon>
        <taxon>Bacteroidota</taxon>
        <taxon>Flavobacteriia</taxon>
        <taxon>Flavobacteriales</taxon>
        <taxon>Flavobacteriaceae</taxon>
        <taxon>Flavobacterium</taxon>
    </lineage>
</organism>
<dbReference type="Gene3D" id="2.40.160.60">
    <property type="entry name" value="Outer membrane protein transport protein (OMPP1/FadL/TodX)"/>
    <property type="match status" value="1"/>
</dbReference>
<proteinExistence type="predicted"/>
<protein>
    <recommendedName>
        <fullName evidence="4">Transporter</fullName>
    </recommendedName>
</protein>
<feature type="signal peptide" evidence="1">
    <location>
        <begin position="1"/>
        <end position="21"/>
    </location>
</feature>
<reference evidence="2 3" key="1">
    <citation type="submission" date="2015-08" db="EMBL/GenBank/DDBJ databases">
        <title>Whole genome sequence of Flavobacterium akiainvivens IK-1T, from decaying Wikstroemia oahuensis, an endemic Hawaiian shrub.</title>
        <authorList>
            <person name="Wan X."/>
            <person name="Hou S."/>
            <person name="Saito J."/>
            <person name="Donachie S."/>
        </authorList>
    </citation>
    <scope>NUCLEOTIDE SEQUENCE [LARGE SCALE GENOMIC DNA]</scope>
    <source>
        <strain evidence="2 3">IK-1</strain>
    </source>
</reference>
<accession>A0A0M8MFU7</accession>
<dbReference type="EMBL" id="LIYD01000005">
    <property type="protein sequence ID" value="KOS08014.1"/>
    <property type="molecule type" value="Genomic_DNA"/>
</dbReference>
<keyword evidence="1" id="KW-0732">Signal</keyword>